<comment type="caution">
    <text evidence="3">The sequence shown here is derived from an EMBL/GenBank/DDBJ whole genome shotgun (WGS) entry which is preliminary data.</text>
</comment>
<proteinExistence type="predicted"/>
<protein>
    <submittedName>
        <fullName evidence="3">Uncharacterized protein</fullName>
    </submittedName>
</protein>
<keyword evidence="2" id="KW-0812">Transmembrane</keyword>
<organism evidence="3 4">
    <name type="scientific">Pristionchus mayeri</name>
    <dbReference type="NCBI Taxonomy" id="1317129"/>
    <lineage>
        <taxon>Eukaryota</taxon>
        <taxon>Metazoa</taxon>
        <taxon>Ecdysozoa</taxon>
        <taxon>Nematoda</taxon>
        <taxon>Chromadorea</taxon>
        <taxon>Rhabditida</taxon>
        <taxon>Rhabditina</taxon>
        <taxon>Diplogasteromorpha</taxon>
        <taxon>Diplogasteroidea</taxon>
        <taxon>Neodiplogasteridae</taxon>
        <taxon>Pristionchus</taxon>
    </lineage>
</organism>
<accession>A0AAN5I5A7</accession>
<feature type="region of interest" description="Disordered" evidence="1">
    <location>
        <begin position="42"/>
        <end position="85"/>
    </location>
</feature>
<keyword evidence="2" id="KW-1133">Transmembrane helix</keyword>
<feature type="transmembrane region" description="Helical" evidence="2">
    <location>
        <begin position="12"/>
        <end position="30"/>
    </location>
</feature>
<dbReference type="Proteomes" id="UP001328107">
    <property type="component" value="Unassembled WGS sequence"/>
</dbReference>
<gene>
    <name evidence="3" type="ORF">PMAYCL1PPCAC_21451</name>
</gene>
<feature type="non-terminal residue" evidence="3">
    <location>
        <position position="1"/>
    </location>
</feature>
<evidence type="ECO:0000256" key="1">
    <source>
        <dbReference type="SAM" id="MobiDB-lite"/>
    </source>
</evidence>
<dbReference type="AlphaFoldDB" id="A0AAN5I5A7"/>
<feature type="compositionally biased region" description="Gly residues" evidence="1">
    <location>
        <begin position="68"/>
        <end position="77"/>
    </location>
</feature>
<evidence type="ECO:0000256" key="2">
    <source>
        <dbReference type="SAM" id="Phobius"/>
    </source>
</evidence>
<sequence>TFDINTIHLEQMRTAVILLIAMLVINAMPLDNVQNQTVQLHDDVKIPHQRSTTSRPYTPRIETHTGSRNGGTHGGVRVGFPFGRR</sequence>
<keyword evidence="2" id="KW-0472">Membrane</keyword>
<reference evidence="4" key="1">
    <citation type="submission" date="2022-10" db="EMBL/GenBank/DDBJ databases">
        <title>Genome assembly of Pristionchus species.</title>
        <authorList>
            <person name="Yoshida K."/>
            <person name="Sommer R.J."/>
        </authorList>
    </citation>
    <scope>NUCLEOTIDE SEQUENCE [LARGE SCALE GENOMIC DNA]</scope>
    <source>
        <strain evidence="4">RS5460</strain>
    </source>
</reference>
<keyword evidence="4" id="KW-1185">Reference proteome</keyword>
<name>A0AAN5I5A7_9BILA</name>
<evidence type="ECO:0000313" key="4">
    <source>
        <dbReference type="Proteomes" id="UP001328107"/>
    </source>
</evidence>
<dbReference type="EMBL" id="BTRK01000005">
    <property type="protein sequence ID" value="GMR51256.1"/>
    <property type="molecule type" value="Genomic_DNA"/>
</dbReference>
<evidence type="ECO:0000313" key="3">
    <source>
        <dbReference type="EMBL" id="GMR51256.1"/>
    </source>
</evidence>